<feature type="binding site" evidence="9">
    <location>
        <position position="40"/>
    </location>
    <ligand>
        <name>[4Fe-4S] cluster</name>
        <dbReference type="ChEBI" id="CHEBI:49883"/>
        <label>1</label>
    </ligand>
</feature>
<evidence type="ECO:0000256" key="7">
    <source>
        <dbReference type="ARBA" id="ARBA00023239"/>
    </source>
</evidence>
<gene>
    <name evidence="9" type="primary">taw1</name>
    <name evidence="11" type="ORF">ENI32_00355</name>
    <name evidence="12" type="ORF">SBU_000186</name>
</gene>
<dbReference type="Proteomes" id="UP000885936">
    <property type="component" value="Unassembled WGS sequence"/>
</dbReference>
<dbReference type="Proteomes" id="UP000185779">
    <property type="component" value="Unassembled WGS sequence"/>
</dbReference>
<reference evidence="11" key="2">
    <citation type="journal article" date="2020" name="mSystems">
        <title>Genome- and Community-Level Interaction Insights into Carbon Utilization and Element Cycling Functions of Hydrothermarchaeota in Hydrothermal Sediment.</title>
        <authorList>
            <person name="Zhou Z."/>
            <person name="Liu Y."/>
            <person name="Xu W."/>
            <person name="Pan J."/>
            <person name="Luo Z.H."/>
            <person name="Li M."/>
        </authorList>
    </citation>
    <scope>NUCLEOTIDE SEQUENCE [LARGE SCALE GENOMIC DNA]</scope>
    <source>
        <strain evidence="11">HyVt-386</strain>
    </source>
</reference>
<name>A0A1F2P6U7_9EURY</name>
<comment type="subcellular location">
    <subcellularLocation>
        <location evidence="9">Cytoplasm</location>
    </subcellularLocation>
</comment>
<dbReference type="Pfam" id="PF08608">
    <property type="entry name" value="Wyosine_form"/>
    <property type="match status" value="1"/>
</dbReference>
<keyword evidence="5 9" id="KW-0408">Iron</keyword>
<reference evidence="12 13" key="1">
    <citation type="submission" date="2016-05" db="EMBL/GenBank/DDBJ databases">
        <title>Microbial consortia oxidize butane by reversing methanogenesis.</title>
        <authorList>
            <person name="Laso-Perez R."/>
            <person name="Richter M."/>
            <person name="Wegener G."/>
            <person name="Musat F."/>
        </authorList>
    </citation>
    <scope>NUCLEOTIDE SEQUENCE [LARGE SCALE GENOMIC DNA]</scope>
    <source>
        <strain evidence="12">BOX1</strain>
    </source>
</reference>
<protein>
    <recommendedName>
        <fullName evidence="9">S-adenosyl-L-methionine-dependent tRNA 4-demethylwyosine synthase</fullName>
        <ecNumber evidence="9">4.1.3.44</ecNumber>
    </recommendedName>
    <alternativeName>
        <fullName evidence="9">tRNA wyosine derivatives biosynthesis protein Taw1</fullName>
    </alternativeName>
</protein>
<keyword evidence="2 9" id="KW-0949">S-adenosyl-L-methionine</keyword>
<evidence type="ECO:0000256" key="9">
    <source>
        <dbReference type="HAMAP-Rule" id="MF_01921"/>
    </source>
</evidence>
<comment type="caution">
    <text evidence="12">The sequence shown here is derived from an EMBL/GenBank/DDBJ whole genome shotgun (WGS) entry which is preliminary data.</text>
</comment>
<dbReference type="PANTHER" id="PTHR13930">
    <property type="entry name" value="S-ADENOSYL-L-METHIONINE-DEPENDENT TRNA 4-DEMETHYLWYOSINE SYNTHASE"/>
    <property type="match status" value="1"/>
</dbReference>
<keyword evidence="1 9" id="KW-0004">4Fe-4S</keyword>
<dbReference type="PANTHER" id="PTHR13930:SF0">
    <property type="entry name" value="S-ADENOSYL-L-METHIONINE-DEPENDENT TRNA 4-DEMETHYLWYOSINE SYNTHASE TYW1-RELATED"/>
    <property type="match status" value="1"/>
</dbReference>
<keyword evidence="9" id="KW-0963">Cytoplasm</keyword>
<dbReference type="PROSITE" id="PS51918">
    <property type="entry name" value="RADICAL_SAM"/>
    <property type="match status" value="1"/>
</dbReference>
<dbReference type="EC" id="4.1.3.44" evidence="9"/>
<feature type="binding site" evidence="9">
    <location>
        <position position="66"/>
    </location>
    <ligand>
        <name>[4Fe-4S] cluster</name>
        <dbReference type="ChEBI" id="CHEBI:49883"/>
        <label>2</label>
        <note>4Fe-4S-S-AdoMet</note>
    </ligand>
</feature>
<evidence type="ECO:0000256" key="8">
    <source>
        <dbReference type="ARBA" id="ARBA00049466"/>
    </source>
</evidence>
<evidence type="ECO:0000256" key="2">
    <source>
        <dbReference type="ARBA" id="ARBA00022691"/>
    </source>
</evidence>
<evidence type="ECO:0000256" key="5">
    <source>
        <dbReference type="ARBA" id="ARBA00023004"/>
    </source>
</evidence>
<dbReference type="EMBL" id="LYOR01000001">
    <property type="protein sequence ID" value="OFV66893.1"/>
    <property type="molecule type" value="Genomic_DNA"/>
</dbReference>
<evidence type="ECO:0000259" key="10">
    <source>
        <dbReference type="PROSITE" id="PS51918"/>
    </source>
</evidence>
<dbReference type="NCBIfam" id="TIGR03972">
    <property type="entry name" value="rSAM_TYW1"/>
    <property type="match status" value="1"/>
</dbReference>
<dbReference type="STRING" id="1839936.SBU_000186"/>
<keyword evidence="4 9" id="KW-0479">Metal-binding</keyword>
<evidence type="ECO:0000313" key="13">
    <source>
        <dbReference type="Proteomes" id="UP000185779"/>
    </source>
</evidence>
<keyword evidence="3 9" id="KW-0819">tRNA processing</keyword>
<dbReference type="GO" id="GO:0005737">
    <property type="term" value="C:cytoplasm"/>
    <property type="evidence" value="ECO:0007669"/>
    <property type="project" value="UniProtKB-SubCell"/>
</dbReference>
<feature type="binding site" evidence="9">
    <location>
        <position position="62"/>
    </location>
    <ligand>
        <name>[4Fe-4S] cluster</name>
        <dbReference type="ChEBI" id="CHEBI:49883"/>
        <label>2</label>
        <note>4Fe-4S-S-AdoMet</note>
    </ligand>
</feature>
<evidence type="ECO:0000313" key="11">
    <source>
        <dbReference type="EMBL" id="HEC56331.1"/>
    </source>
</evidence>
<dbReference type="GO" id="GO:0008033">
    <property type="term" value="P:tRNA processing"/>
    <property type="evidence" value="ECO:0007669"/>
    <property type="project" value="UniProtKB-UniRule"/>
</dbReference>
<dbReference type="SFLD" id="SFLDG01071">
    <property type="entry name" value="tRNA_wybutosine-synthesizing"/>
    <property type="match status" value="1"/>
</dbReference>
<dbReference type="PATRIC" id="fig|1839936.3.peg.186"/>
<keyword evidence="7 9" id="KW-0456">Lyase</keyword>
<comment type="function">
    <text evidence="9">Component of the wyosine derivatives biosynthesis pathway that catalyzes the condensation of N-methylguanine with 2 carbon atoms from pyruvate to form the tricyclic 4-demethylwyosine (imG-14) on guanosine-37 of tRNA(Phe).</text>
</comment>
<dbReference type="HAMAP" id="MF_01921">
    <property type="entry name" value="TYW1_archaea"/>
    <property type="match status" value="1"/>
</dbReference>
<comment type="catalytic activity">
    <reaction evidence="8 9">
        <text>N(1)-methylguanosine(37) in tRNA(Phe) + pyruvate + S-adenosyl-L-methionine = 4-demethylwyosine(37) in tRNA(Phe) + 5'-deoxyadenosine + L-methionine + CO2 + H2O</text>
        <dbReference type="Rhea" id="RHEA:36347"/>
        <dbReference type="Rhea" id="RHEA-COMP:10164"/>
        <dbReference type="Rhea" id="RHEA-COMP:10165"/>
        <dbReference type="ChEBI" id="CHEBI:15361"/>
        <dbReference type="ChEBI" id="CHEBI:15377"/>
        <dbReference type="ChEBI" id="CHEBI:16526"/>
        <dbReference type="ChEBI" id="CHEBI:17319"/>
        <dbReference type="ChEBI" id="CHEBI:57844"/>
        <dbReference type="ChEBI" id="CHEBI:59789"/>
        <dbReference type="ChEBI" id="CHEBI:64315"/>
        <dbReference type="ChEBI" id="CHEBI:73542"/>
        <dbReference type="EC" id="4.1.3.44"/>
    </reaction>
</comment>
<dbReference type="Pfam" id="PF04055">
    <property type="entry name" value="Radical_SAM"/>
    <property type="match status" value="1"/>
</dbReference>
<dbReference type="CDD" id="cd01335">
    <property type="entry name" value="Radical_SAM"/>
    <property type="match status" value="1"/>
</dbReference>
<dbReference type="InterPro" id="IPR013785">
    <property type="entry name" value="Aldolase_TIM"/>
</dbReference>
<evidence type="ECO:0000256" key="6">
    <source>
        <dbReference type="ARBA" id="ARBA00023014"/>
    </source>
</evidence>
<organism evidence="12 13">
    <name type="scientific">Candidatus Syntropharchaeum butanivorans</name>
    <dbReference type="NCBI Taxonomy" id="1839936"/>
    <lineage>
        <taxon>Archaea</taxon>
        <taxon>Methanobacteriati</taxon>
        <taxon>Methanobacteriota</taxon>
        <taxon>Stenosarchaea group</taxon>
        <taxon>Methanomicrobia</taxon>
        <taxon>Methanosarcinales</taxon>
        <taxon>ANME-2 cluster</taxon>
        <taxon>Candidatus Syntropharchaeum</taxon>
    </lineage>
</organism>
<evidence type="ECO:0000313" key="12">
    <source>
        <dbReference type="EMBL" id="OFV66893.1"/>
    </source>
</evidence>
<comment type="subunit">
    <text evidence="9">Monomer.</text>
</comment>
<feature type="binding site" evidence="9">
    <location>
        <position position="53"/>
    </location>
    <ligand>
        <name>[4Fe-4S] cluster</name>
        <dbReference type="ChEBI" id="CHEBI:49883"/>
        <label>1</label>
    </ligand>
</feature>
<sequence>MDDWIRRLELQGYHLFGEHQHSATKPCLWLKKAMRGGEFCYKGRFYGVASHRCIQMTPTILCNQACIHCWRPFIELSEDDIVWDTPSELIQALLLEHRRILSGYGGSDTTDTKRLREAAEPKHVAISLIGEPTIYPYLPAFIDELNALGYTTFLVTNGTNPEMLRRVRPTQAYLSLNAPNRDLYERICHPDDDYWERIMESLETLSKLRTRKVIRLTMIKGVNMVDPDVYARLIHRAEPDFIEVKSYMHLGYSRMRLDRSNMPSHNEIREFTGKIVDSLDGYAIEDESEISRVVLVMREDFSDKRFLEV</sequence>
<dbReference type="InterPro" id="IPR034556">
    <property type="entry name" value="tRNA_wybutosine-synthase"/>
</dbReference>
<dbReference type="SFLD" id="SFLDF00284">
    <property type="entry name" value="tRNA_wybutosine-synthesizing"/>
    <property type="match status" value="1"/>
</dbReference>
<evidence type="ECO:0000256" key="4">
    <source>
        <dbReference type="ARBA" id="ARBA00022723"/>
    </source>
</evidence>
<evidence type="ECO:0000256" key="3">
    <source>
        <dbReference type="ARBA" id="ARBA00022694"/>
    </source>
</evidence>
<dbReference type="AlphaFoldDB" id="A0A1F2P6U7"/>
<accession>A0A1F2P6U7</accession>
<comment type="similarity">
    <text evidence="9">Belongs to the TYW1 family.</text>
</comment>
<evidence type="ECO:0000256" key="1">
    <source>
        <dbReference type="ARBA" id="ARBA00022485"/>
    </source>
</evidence>
<keyword evidence="6 9" id="KW-0411">Iron-sulfur</keyword>
<dbReference type="GO" id="GO:0102521">
    <property type="term" value="F:tRNA-4-demethylwyosine synthase activity"/>
    <property type="evidence" value="ECO:0007669"/>
    <property type="project" value="UniProtKB-EC"/>
</dbReference>
<dbReference type="InterPro" id="IPR013917">
    <property type="entry name" value="tRNA_wybutosine-synth"/>
</dbReference>
<dbReference type="SUPFAM" id="SSF102114">
    <property type="entry name" value="Radical SAM enzymes"/>
    <property type="match status" value="1"/>
</dbReference>
<feature type="binding site" evidence="9">
    <location>
        <position position="69"/>
    </location>
    <ligand>
        <name>[4Fe-4S] cluster</name>
        <dbReference type="ChEBI" id="CHEBI:49883"/>
        <label>2</label>
        <note>4Fe-4S-S-AdoMet</note>
    </ligand>
</feature>
<feature type="binding site" evidence="9">
    <location>
        <position position="27"/>
    </location>
    <ligand>
        <name>[4Fe-4S] cluster</name>
        <dbReference type="ChEBI" id="CHEBI:49883"/>
        <label>1</label>
    </ligand>
</feature>
<dbReference type="GO" id="GO:0046872">
    <property type="term" value="F:metal ion binding"/>
    <property type="evidence" value="ECO:0007669"/>
    <property type="project" value="UniProtKB-KW"/>
</dbReference>
<dbReference type="InterPro" id="IPR023993">
    <property type="entry name" value="TYW1_archaea"/>
</dbReference>
<dbReference type="EMBL" id="DRIE01000007">
    <property type="protein sequence ID" value="HEC56331.1"/>
    <property type="molecule type" value="Genomic_DNA"/>
</dbReference>
<dbReference type="SFLD" id="SFLDS00029">
    <property type="entry name" value="Radical_SAM"/>
    <property type="match status" value="1"/>
</dbReference>
<dbReference type="InterPro" id="IPR058240">
    <property type="entry name" value="rSAM_sf"/>
</dbReference>
<feature type="domain" description="Radical SAM core" evidence="10">
    <location>
        <begin position="46"/>
        <end position="283"/>
    </location>
</feature>
<proteinExistence type="inferred from homology"/>
<comment type="cofactor">
    <cofactor evidence="9">
        <name>[4Fe-4S] cluster</name>
        <dbReference type="ChEBI" id="CHEBI:49883"/>
    </cofactor>
    <text evidence="9">Binds 2 [4Fe-4S] clusters. Binds 1 [4Fe-4S] cluster coordinated with 3 cysteines and an exchangeable S-adenosyl-L-methionine.</text>
</comment>
<keyword evidence="13" id="KW-1185">Reference proteome</keyword>
<dbReference type="GO" id="GO:0051539">
    <property type="term" value="F:4 iron, 4 sulfur cluster binding"/>
    <property type="evidence" value="ECO:0007669"/>
    <property type="project" value="UniProtKB-UniRule"/>
</dbReference>
<dbReference type="Gene3D" id="3.20.20.70">
    <property type="entry name" value="Aldolase class I"/>
    <property type="match status" value="1"/>
</dbReference>
<dbReference type="InterPro" id="IPR007197">
    <property type="entry name" value="rSAM"/>
</dbReference>